<dbReference type="RefSeq" id="WP_146403364.1">
    <property type="nucleotide sequence ID" value="NZ_SJPQ01000005.1"/>
</dbReference>
<reference evidence="3 4" key="1">
    <citation type="submission" date="2019-02" db="EMBL/GenBank/DDBJ databases">
        <title>Deep-cultivation of Planctomycetes and their phenomic and genomic characterization uncovers novel biology.</title>
        <authorList>
            <person name="Wiegand S."/>
            <person name="Jogler M."/>
            <person name="Boedeker C."/>
            <person name="Pinto D."/>
            <person name="Vollmers J."/>
            <person name="Rivas-Marin E."/>
            <person name="Kohn T."/>
            <person name="Peeters S.H."/>
            <person name="Heuer A."/>
            <person name="Rast P."/>
            <person name="Oberbeckmann S."/>
            <person name="Bunk B."/>
            <person name="Jeske O."/>
            <person name="Meyerdierks A."/>
            <person name="Storesund J.E."/>
            <person name="Kallscheuer N."/>
            <person name="Luecker S."/>
            <person name="Lage O.M."/>
            <person name="Pohl T."/>
            <person name="Merkel B.J."/>
            <person name="Hornburger P."/>
            <person name="Mueller R.-W."/>
            <person name="Bruemmer F."/>
            <person name="Labrenz M."/>
            <person name="Spormann A.M."/>
            <person name="Op Den Camp H."/>
            <person name="Overmann J."/>
            <person name="Amann R."/>
            <person name="Jetten M.S.M."/>
            <person name="Mascher T."/>
            <person name="Medema M.H."/>
            <person name="Devos D.P."/>
            <person name="Kaster A.-K."/>
            <person name="Ovreas L."/>
            <person name="Rohde M."/>
            <person name="Galperin M.Y."/>
            <person name="Jogler C."/>
        </authorList>
    </citation>
    <scope>NUCLEOTIDE SEQUENCE [LARGE SCALE GENOMIC DNA]</scope>
    <source>
        <strain evidence="3 4">Mal64</strain>
    </source>
</reference>
<name>A0A5C5ZGT5_9BACT</name>
<dbReference type="AlphaFoldDB" id="A0A5C5ZGT5"/>
<keyword evidence="2" id="KW-1133">Transmembrane helix</keyword>
<protein>
    <submittedName>
        <fullName evidence="3">Uncharacterized protein</fullName>
    </submittedName>
</protein>
<keyword evidence="4" id="KW-1185">Reference proteome</keyword>
<keyword evidence="2" id="KW-0812">Transmembrane</keyword>
<feature type="transmembrane region" description="Helical" evidence="2">
    <location>
        <begin position="1163"/>
        <end position="1186"/>
    </location>
</feature>
<evidence type="ECO:0000256" key="2">
    <source>
        <dbReference type="SAM" id="Phobius"/>
    </source>
</evidence>
<dbReference type="Proteomes" id="UP000315440">
    <property type="component" value="Unassembled WGS sequence"/>
</dbReference>
<organism evidence="3 4">
    <name type="scientific">Pseudobythopirellula maris</name>
    <dbReference type="NCBI Taxonomy" id="2527991"/>
    <lineage>
        <taxon>Bacteria</taxon>
        <taxon>Pseudomonadati</taxon>
        <taxon>Planctomycetota</taxon>
        <taxon>Planctomycetia</taxon>
        <taxon>Pirellulales</taxon>
        <taxon>Lacipirellulaceae</taxon>
        <taxon>Pseudobythopirellula</taxon>
    </lineage>
</organism>
<comment type="caution">
    <text evidence="3">The sequence shown here is derived from an EMBL/GenBank/DDBJ whole genome shotgun (WGS) entry which is preliminary data.</text>
</comment>
<evidence type="ECO:0000313" key="3">
    <source>
        <dbReference type="EMBL" id="TWT86325.1"/>
    </source>
</evidence>
<keyword evidence="2" id="KW-0472">Membrane</keyword>
<feature type="compositionally biased region" description="Basic and acidic residues" evidence="1">
    <location>
        <begin position="126"/>
        <end position="139"/>
    </location>
</feature>
<sequence>MFERTDEQIDAQRMPGFLDELRQAAKAGEEVRLRRVTFDEAVDLAGLRAEAAVRLVRCTFRRGASLERANLEGGLFLPGCEFHDTLNLTDARVIGPLDLSGAVLKNLALVKELEEHHKKSAPLGDRATDDESVENRDFHDRPRSQIIRRSGPALHAARLSVDGETLLAFAKVSGSVQLGGSDLCHDLDLTGLRCDGGFCLHSARLGGSLGCIAAKIRVGPTHLAFDLGNATVGGSVFFLDKTKVIGSVDLHGKVGSQIVFSNATITAETGRKAVNMENATVGGSVFFRDKTKVIGSVDLRGEVGSQIVFSNATITAETDGMAVNMENATVGGSVFFCDKTKVIGSVDLRGEVGSSVEFLNATITAEPGGKAVNMGDATVGGSVFFHDKTKVTGSVDLRGEVESNVEFSNATITAETDGMAVNMENATVGGAVLFRDKTKVLGSVNLRGEVGSSVEFSNATINAEPDGKAVDMENATVGRSVFFRDKTKVVGSVDLRGEVGSNVEFSNATINAEPDGKAVDMENATVGGSVFMLRGTTIVGSFVIYHASIGLGVFLTTFFNRTEFLGPGVPEAGKAPTAPLPLSIAGDLWMDYAEIGGPVLLHDACVDGRVSLRHAKVAGDLDLCGGIAGARKENPLRLSQEKLADFRTHWRQEFHDCQDPLRTPPEDPNEPQIADVDLRMARIGGRLWLKGQRVLGTVDLEDARIEGEANFTHGRVHGDLRLRNATIVGRVFGDETDASGPYPQVSGRVDARGAKLSELVLRVDLSEPDSGAADPTEPNEKADTPKYFRLDEAQVRSLQLMWDFRAGGPPLTVHQLQFEELLVNETPQWPEGRAGRSGSAPAAAALDAAKPSYDPWGLASARLRGSYGRCRDSAAGLLGSVRRAVLNVSRTASDATRRDRLRQALWLAVWCAGVAAAITAETPGGSLVLFVAGVYLLASWLRSEQSHRPAGERDAALKAFMRHTEFSPAFYVTVERWLRARGDDPTADDVFLGHRRRELSAKNDPPPPEESLTHGDLAELPAARRRRFGPMVRLWRWCVMDFLLGYGVRPSRMIHAFLLLLLLSWGVFLHRDSVERPLTFPAPAMSQSAWESHVRRDPNRQNANPYHTDLIGPGPEEWDAQQALFMALRVSVPIVDLFAEGDWAPSSDWIVIGGRRVIEYENYAAAAQVANLIIIPLAIAGLAGFLKRRQ</sequence>
<feature type="region of interest" description="Disordered" evidence="1">
    <location>
        <begin position="118"/>
        <end position="139"/>
    </location>
</feature>
<evidence type="ECO:0000256" key="1">
    <source>
        <dbReference type="SAM" id="MobiDB-lite"/>
    </source>
</evidence>
<dbReference type="OrthoDB" id="5194370at2"/>
<proteinExistence type="predicted"/>
<dbReference type="EMBL" id="SJPQ01000005">
    <property type="protein sequence ID" value="TWT86325.1"/>
    <property type="molecule type" value="Genomic_DNA"/>
</dbReference>
<gene>
    <name evidence="3" type="ORF">Mal64_38660</name>
</gene>
<accession>A0A5C5ZGT5</accession>
<evidence type="ECO:0000313" key="4">
    <source>
        <dbReference type="Proteomes" id="UP000315440"/>
    </source>
</evidence>